<evidence type="ECO:0000313" key="3">
    <source>
        <dbReference type="Proteomes" id="UP000076809"/>
    </source>
</evidence>
<protein>
    <submittedName>
        <fullName evidence="2">Uncharacterized protein</fullName>
    </submittedName>
</protein>
<proteinExistence type="predicted"/>
<name>A0AAC9FMJ0_AERVE</name>
<reference evidence="2 3" key="1">
    <citation type="journal article" date="2016" name="J. Clin. Microbiol.">
        <title>Detection and Whole-Genome Sequencing of Carbapenemase-Producing Aeromonas hydrophila Isolates from Routine Perirectal Surveillance Culture.</title>
        <authorList>
            <person name="Hughes H.Y."/>
            <person name="Conlan S.P."/>
            <person name="Lau A.F."/>
            <person name="Dekker J.P."/>
            <person name="Michelin A.V."/>
            <person name="Youn J.H."/>
            <person name="Henderson D.K."/>
            <person name="Frank K.M."/>
            <person name="Segre J.A."/>
            <person name="Palmore T.N."/>
        </authorList>
    </citation>
    <scope>NUCLEOTIDE SEQUENCE [LARGE SCALE GENOMIC DNA]</scope>
    <source>
        <strain evidence="2 3">AVNIH1</strain>
    </source>
</reference>
<dbReference type="RefSeq" id="WP_064338570.1">
    <property type="nucleotide sequence ID" value="NZ_CP014774.1"/>
</dbReference>
<evidence type="ECO:0000313" key="1">
    <source>
        <dbReference type="EMBL" id="ANB52511.1"/>
    </source>
</evidence>
<dbReference type="AlphaFoldDB" id="A0AAC9FMJ0"/>
<evidence type="ECO:0000313" key="2">
    <source>
        <dbReference type="EMBL" id="ANB53722.1"/>
    </source>
</evidence>
<accession>A0AAC9FMJ0</accession>
<dbReference type="EMBL" id="CP014774">
    <property type="protein sequence ID" value="ANB53722.1"/>
    <property type="molecule type" value="Genomic_DNA"/>
</dbReference>
<gene>
    <name evidence="1" type="ORF">WM43_07450</name>
    <name evidence="2" type="ORF">WM43_14170</name>
</gene>
<dbReference type="Proteomes" id="UP000076809">
    <property type="component" value="Chromosome"/>
</dbReference>
<organism evidence="2 3">
    <name type="scientific">Aeromonas veronii</name>
    <dbReference type="NCBI Taxonomy" id="654"/>
    <lineage>
        <taxon>Bacteria</taxon>
        <taxon>Pseudomonadati</taxon>
        <taxon>Pseudomonadota</taxon>
        <taxon>Gammaproteobacteria</taxon>
        <taxon>Aeromonadales</taxon>
        <taxon>Aeromonadaceae</taxon>
        <taxon>Aeromonas</taxon>
    </lineage>
</organism>
<sequence>MTANETFLVHPSDFVKRLQAFATLTLGRRPSTGQVQNAINRYVMQSNGTDRESMLALARELFPTTEQEAA</sequence>
<dbReference type="EMBL" id="CP014774">
    <property type="protein sequence ID" value="ANB52511.1"/>
    <property type="molecule type" value="Genomic_DNA"/>
</dbReference>